<dbReference type="InterPro" id="IPR000917">
    <property type="entry name" value="Sulfatase_N"/>
</dbReference>
<dbReference type="Gene3D" id="3.30.1120.80">
    <property type="match status" value="1"/>
</dbReference>
<dbReference type="RefSeq" id="WP_192010015.1">
    <property type="nucleotide sequence ID" value="NZ_JACYTQ010000003.1"/>
</dbReference>
<evidence type="ECO:0000313" key="9">
    <source>
        <dbReference type="Proteomes" id="UP000647133"/>
    </source>
</evidence>
<dbReference type="Gene3D" id="3.40.720.10">
    <property type="entry name" value="Alkaline Phosphatase, subunit A"/>
    <property type="match status" value="1"/>
</dbReference>
<feature type="transmembrane region" description="Helical" evidence="6">
    <location>
        <begin position="55"/>
        <end position="76"/>
    </location>
</feature>
<dbReference type="CDD" id="cd16015">
    <property type="entry name" value="LTA_synthase"/>
    <property type="match status" value="1"/>
</dbReference>
<proteinExistence type="predicted"/>
<comment type="subcellular location">
    <subcellularLocation>
        <location evidence="1">Cell membrane</location>
        <topology evidence="1">Multi-pass membrane protein</topology>
    </subcellularLocation>
</comment>
<keyword evidence="3 6" id="KW-0812">Transmembrane</keyword>
<gene>
    <name evidence="8" type="ORF">IFO69_10255</name>
</gene>
<sequence>MKKINNITRRFSVLMGFTVLFVALSFVLRMVLFLWEVEEINSSILAIIKTLAIGFFYDLGTVSFFLILYTIYLILIPEKLIGSMLDKVFTYIGLLTNLLVIYFSFFAELTFWEEFHNRFNFIAVDYLIYTYEVIDNINESYPLPLLMGGILVLVGITIFTFSKMNLFRSAFNNTTSIVHRGMVGFAVLAIALIFAVFVSNQDAEWSTNRYNNEISKAGIYSFFAAFRNNEMDYNTFYALEPLESANEIVRKKLSNSKVEFLGNEGVFRKVANASNNEIRPNVILICVESLSASFMESFGNKDGLTPYLDSLAENSIFFTNLFATGTRTVRGMEAISLSIPPTPGRSIVKRPKNAGLFTINEVFHDKGYDGYFYYGGDGYFDNMNAFFSGNGFKIIDRGRGYIPEYEIKTSRELIADEEIHFENAWGISDEDLFEQVIKHADSRNAGDRPFFDFVMTTSNHRPYTFPEGKIDLIQGSRSAAVKYTDFAIHDLIRKASQKLWFKNTVFIVMADHCASSAGKWELDIKNYRIPALVYNLPGYEAMEIDKLCSQIDIFPTLFSMMGWEYNSNFFGQNVLDISSEEERAFVGNYRKLGLLKKDKLMVLDDQMNSNFYHWDANTFELEPLDMDYDYLNETIAYYQLASYLYKHDGLKVNHNER</sequence>
<evidence type="ECO:0000256" key="1">
    <source>
        <dbReference type="ARBA" id="ARBA00004651"/>
    </source>
</evidence>
<dbReference type="Pfam" id="PF00884">
    <property type="entry name" value="Sulfatase"/>
    <property type="match status" value="1"/>
</dbReference>
<keyword evidence="9" id="KW-1185">Reference proteome</keyword>
<name>A0ABR9AK27_9BACT</name>
<dbReference type="PIRSF" id="PIRSF005091">
    <property type="entry name" value="Mmb_sulf_HI1246"/>
    <property type="match status" value="1"/>
</dbReference>
<dbReference type="SUPFAM" id="SSF53649">
    <property type="entry name" value="Alkaline phosphatase-like"/>
    <property type="match status" value="1"/>
</dbReference>
<feature type="transmembrane region" description="Helical" evidence="6">
    <location>
        <begin position="88"/>
        <end position="107"/>
    </location>
</feature>
<dbReference type="EMBL" id="JACYTQ010000003">
    <property type="protein sequence ID" value="MBD8489127.1"/>
    <property type="molecule type" value="Genomic_DNA"/>
</dbReference>
<feature type="transmembrane region" description="Helical" evidence="6">
    <location>
        <begin position="182"/>
        <end position="199"/>
    </location>
</feature>
<evidence type="ECO:0000313" key="8">
    <source>
        <dbReference type="EMBL" id="MBD8489127.1"/>
    </source>
</evidence>
<accession>A0ABR9AK27</accession>
<keyword evidence="2" id="KW-1003">Cell membrane</keyword>
<comment type="caution">
    <text evidence="8">The sequence shown here is derived from an EMBL/GenBank/DDBJ whole genome shotgun (WGS) entry which is preliminary data.</text>
</comment>
<dbReference type="Proteomes" id="UP000647133">
    <property type="component" value="Unassembled WGS sequence"/>
</dbReference>
<protein>
    <submittedName>
        <fullName evidence="8">Sulfatase-like hydrolase/transferase</fullName>
    </submittedName>
</protein>
<evidence type="ECO:0000259" key="7">
    <source>
        <dbReference type="Pfam" id="PF00884"/>
    </source>
</evidence>
<evidence type="ECO:0000256" key="2">
    <source>
        <dbReference type="ARBA" id="ARBA00022475"/>
    </source>
</evidence>
<evidence type="ECO:0000256" key="4">
    <source>
        <dbReference type="ARBA" id="ARBA00022989"/>
    </source>
</evidence>
<feature type="transmembrane region" description="Helical" evidence="6">
    <location>
        <begin position="141"/>
        <end position="161"/>
    </location>
</feature>
<evidence type="ECO:0000256" key="5">
    <source>
        <dbReference type="ARBA" id="ARBA00023136"/>
    </source>
</evidence>
<dbReference type="InterPro" id="IPR012160">
    <property type="entry name" value="LtaS-like"/>
</dbReference>
<dbReference type="InterPro" id="IPR050448">
    <property type="entry name" value="OpgB/LTA_synthase_biosynth"/>
</dbReference>
<dbReference type="PANTHER" id="PTHR47371:SF3">
    <property type="entry name" value="PHOSPHOGLYCEROL TRANSFERASE I"/>
    <property type="match status" value="1"/>
</dbReference>
<evidence type="ECO:0000256" key="6">
    <source>
        <dbReference type="SAM" id="Phobius"/>
    </source>
</evidence>
<keyword evidence="5 6" id="KW-0472">Membrane</keyword>
<organism evidence="8 9">
    <name type="scientific">Echinicola arenosa</name>
    <dbReference type="NCBI Taxonomy" id="2774144"/>
    <lineage>
        <taxon>Bacteria</taxon>
        <taxon>Pseudomonadati</taxon>
        <taxon>Bacteroidota</taxon>
        <taxon>Cytophagia</taxon>
        <taxon>Cytophagales</taxon>
        <taxon>Cyclobacteriaceae</taxon>
        <taxon>Echinicola</taxon>
    </lineage>
</organism>
<evidence type="ECO:0000256" key="3">
    <source>
        <dbReference type="ARBA" id="ARBA00022692"/>
    </source>
</evidence>
<dbReference type="PANTHER" id="PTHR47371">
    <property type="entry name" value="LIPOTEICHOIC ACID SYNTHASE"/>
    <property type="match status" value="1"/>
</dbReference>
<reference evidence="8 9" key="1">
    <citation type="submission" date="2020-09" db="EMBL/GenBank/DDBJ databases">
        <title>Echinicola sp. CAU 1574 isolated from sand of Sido Beach.</title>
        <authorList>
            <person name="Kim W."/>
        </authorList>
    </citation>
    <scope>NUCLEOTIDE SEQUENCE [LARGE SCALE GENOMIC DNA]</scope>
    <source>
        <strain evidence="8 9">CAU 1574</strain>
    </source>
</reference>
<dbReference type="InterPro" id="IPR017850">
    <property type="entry name" value="Alkaline_phosphatase_core_sf"/>
</dbReference>
<keyword evidence="4 6" id="KW-1133">Transmembrane helix</keyword>
<feature type="domain" description="Sulfatase N-terminal" evidence="7">
    <location>
        <begin position="280"/>
        <end position="562"/>
    </location>
</feature>
<feature type="transmembrane region" description="Helical" evidence="6">
    <location>
        <begin position="12"/>
        <end position="35"/>
    </location>
</feature>